<proteinExistence type="predicted"/>
<dbReference type="PANTHER" id="PTHR35908:SF1">
    <property type="entry name" value="CONSERVED PROTEIN"/>
    <property type="match status" value="1"/>
</dbReference>
<comment type="caution">
    <text evidence="2">The sequence shown here is derived from an EMBL/GenBank/DDBJ whole genome shotgun (WGS) entry which is preliminary data.</text>
</comment>
<evidence type="ECO:0000313" key="2">
    <source>
        <dbReference type="EMBL" id="MBZ4038343.1"/>
    </source>
</evidence>
<sequence>MPHRSRLAGFIIDCNTDDLDAAADFWSQALGCTVADRNAGAPGGPQYQQLGDTPGDLHIEVQQVDHPSRVHLDIETDDVEAEVARLRALGAREHSRPPHGRWVVMDAPTGQRFCVVRMREDSARPAPRSWD</sequence>
<evidence type="ECO:0000313" key="3">
    <source>
        <dbReference type="Proteomes" id="UP001430954"/>
    </source>
</evidence>
<dbReference type="Proteomes" id="UP001430954">
    <property type="component" value="Unassembled WGS sequence"/>
</dbReference>
<dbReference type="SUPFAM" id="SSF54593">
    <property type="entry name" value="Glyoxalase/Bleomycin resistance protein/Dihydroxybiphenyl dioxygenase"/>
    <property type="match status" value="1"/>
</dbReference>
<reference evidence="2 3" key="1">
    <citation type="submission" date="2021-09" db="EMBL/GenBank/DDBJ databases">
        <title>Lysobacter sp. 13A isolated from the river sediment.</title>
        <authorList>
            <person name="Liu H."/>
            <person name="Li S."/>
            <person name="Mao S."/>
        </authorList>
    </citation>
    <scope>NUCLEOTIDE SEQUENCE [LARGE SCALE GENOMIC DNA]</scope>
    <source>
        <strain evidence="2 3">13A</strain>
    </source>
</reference>
<gene>
    <name evidence="2" type="ORF">K6753_02175</name>
</gene>
<protein>
    <submittedName>
        <fullName evidence="2">VOC family protein</fullName>
    </submittedName>
</protein>
<dbReference type="PROSITE" id="PS51819">
    <property type="entry name" value="VOC"/>
    <property type="match status" value="1"/>
</dbReference>
<dbReference type="Pfam" id="PF18029">
    <property type="entry name" value="Glyoxalase_6"/>
    <property type="match status" value="1"/>
</dbReference>
<dbReference type="EMBL" id="JAINZW010000001">
    <property type="protein sequence ID" value="MBZ4038343.1"/>
    <property type="molecule type" value="Genomic_DNA"/>
</dbReference>
<dbReference type="RefSeq" id="WP_223674532.1">
    <property type="nucleotide sequence ID" value="NZ_JAINZW010000001.1"/>
</dbReference>
<evidence type="ECO:0000259" key="1">
    <source>
        <dbReference type="PROSITE" id="PS51819"/>
    </source>
</evidence>
<feature type="domain" description="VOC" evidence="1">
    <location>
        <begin position="6"/>
        <end position="131"/>
    </location>
</feature>
<dbReference type="InterPro" id="IPR037523">
    <property type="entry name" value="VOC_core"/>
</dbReference>
<name>A0ABS7T388_9GAMM</name>
<dbReference type="Gene3D" id="3.10.180.10">
    <property type="entry name" value="2,3-Dihydroxybiphenyl 1,2-Dioxygenase, domain 1"/>
    <property type="match status" value="1"/>
</dbReference>
<organism evidence="2 3">
    <name type="scientific">Novilysobacter selenitireducens</name>
    <dbReference type="NCBI Taxonomy" id="2872639"/>
    <lineage>
        <taxon>Bacteria</taxon>
        <taxon>Pseudomonadati</taxon>
        <taxon>Pseudomonadota</taxon>
        <taxon>Gammaproteobacteria</taxon>
        <taxon>Lysobacterales</taxon>
        <taxon>Lysobacteraceae</taxon>
        <taxon>Novilysobacter</taxon>
    </lineage>
</organism>
<keyword evidence="3" id="KW-1185">Reference proteome</keyword>
<dbReference type="InterPro" id="IPR041581">
    <property type="entry name" value="Glyoxalase_6"/>
</dbReference>
<dbReference type="CDD" id="cd06587">
    <property type="entry name" value="VOC"/>
    <property type="match status" value="1"/>
</dbReference>
<dbReference type="PANTHER" id="PTHR35908">
    <property type="entry name" value="HYPOTHETICAL FUSION PROTEIN"/>
    <property type="match status" value="1"/>
</dbReference>
<dbReference type="InterPro" id="IPR029068">
    <property type="entry name" value="Glyas_Bleomycin-R_OHBP_Dase"/>
</dbReference>
<accession>A0ABS7T388</accession>